<feature type="compositionally biased region" description="Polar residues" evidence="1">
    <location>
        <begin position="252"/>
        <end position="262"/>
    </location>
</feature>
<comment type="caution">
    <text evidence="3">The sequence shown here is derived from an EMBL/GenBank/DDBJ whole genome shotgun (WGS) entry which is preliminary data.</text>
</comment>
<feature type="signal peptide" evidence="2">
    <location>
        <begin position="1"/>
        <end position="20"/>
    </location>
</feature>
<reference evidence="3" key="1">
    <citation type="submission" date="2020-11" db="EMBL/GenBank/DDBJ databases">
        <authorList>
            <consortium name="DOE Joint Genome Institute"/>
            <person name="Ahrendt S."/>
            <person name="Riley R."/>
            <person name="Andreopoulos W."/>
            <person name="Labutti K."/>
            <person name="Pangilinan J."/>
            <person name="Ruiz-Duenas F.J."/>
            <person name="Barrasa J.M."/>
            <person name="Sanchez-Garcia M."/>
            <person name="Camarero S."/>
            <person name="Miyauchi S."/>
            <person name="Serrano A."/>
            <person name="Linde D."/>
            <person name="Babiker R."/>
            <person name="Drula E."/>
            <person name="Ayuso-Fernandez I."/>
            <person name="Pacheco R."/>
            <person name="Padilla G."/>
            <person name="Ferreira P."/>
            <person name="Barriuso J."/>
            <person name="Kellner H."/>
            <person name="Castanera R."/>
            <person name="Alfaro M."/>
            <person name="Ramirez L."/>
            <person name="Pisabarro A.G."/>
            <person name="Kuo A."/>
            <person name="Tritt A."/>
            <person name="Lipzen A."/>
            <person name="He G."/>
            <person name="Yan M."/>
            <person name="Ng V."/>
            <person name="Cullen D."/>
            <person name="Martin F."/>
            <person name="Rosso M.-N."/>
            <person name="Henrissat B."/>
            <person name="Hibbett D."/>
            <person name="Martinez A.T."/>
            <person name="Grigoriev I.V."/>
        </authorList>
    </citation>
    <scope>NUCLEOTIDE SEQUENCE</scope>
    <source>
        <strain evidence="3">AH 40177</strain>
    </source>
</reference>
<accession>A0A9P5PGC5</accession>
<name>A0A9P5PGC5_9AGAR</name>
<dbReference type="EMBL" id="JADNRY010000115">
    <property type="protein sequence ID" value="KAF9064821.1"/>
    <property type="molecule type" value="Genomic_DNA"/>
</dbReference>
<keyword evidence="4" id="KW-1185">Reference proteome</keyword>
<organism evidence="3 4">
    <name type="scientific">Rhodocollybia butyracea</name>
    <dbReference type="NCBI Taxonomy" id="206335"/>
    <lineage>
        <taxon>Eukaryota</taxon>
        <taxon>Fungi</taxon>
        <taxon>Dikarya</taxon>
        <taxon>Basidiomycota</taxon>
        <taxon>Agaricomycotina</taxon>
        <taxon>Agaricomycetes</taxon>
        <taxon>Agaricomycetidae</taxon>
        <taxon>Agaricales</taxon>
        <taxon>Marasmiineae</taxon>
        <taxon>Omphalotaceae</taxon>
        <taxon>Rhodocollybia</taxon>
    </lineage>
</organism>
<feature type="region of interest" description="Disordered" evidence="1">
    <location>
        <begin position="28"/>
        <end position="57"/>
    </location>
</feature>
<gene>
    <name evidence="3" type="ORF">BDP27DRAFT_1425482</name>
</gene>
<feature type="chain" id="PRO_5040268427" evidence="2">
    <location>
        <begin position="21"/>
        <end position="378"/>
    </location>
</feature>
<protein>
    <submittedName>
        <fullName evidence="3">Uncharacterized protein</fullName>
    </submittedName>
</protein>
<feature type="compositionally biased region" description="Polar residues" evidence="1">
    <location>
        <begin position="324"/>
        <end position="349"/>
    </location>
</feature>
<evidence type="ECO:0000256" key="1">
    <source>
        <dbReference type="SAM" id="MobiDB-lite"/>
    </source>
</evidence>
<feature type="compositionally biased region" description="Polar residues" evidence="1">
    <location>
        <begin position="291"/>
        <end position="306"/>
    </location>
</feature>
<proteinExistence type="predicted"/>
<dbReference type="OrthoDB" id="4398476at2759"/>
<dbReference type="AlphaFoldDB" id="A0A9P5PGC5"/>
<keyword evidence="2" id="KW-0732">Signal</keyword>
<sequence>MQLILPIYSCLLGLFLAVNAGNGKSNKPILSDAHSEPKHSGSHSTLKAKPSDPQSEGAGFDIHSELRSWVNQPIMKKKIGTAYQLKGGWEGWAQVEIAIFLQEKLRDKGFEVTREDRVYEDASKRSDITVHQKTAGKVTILELKCESLRNKGKFDKGVAKDVAKIGNKIASAYSEEAKESTIWSVAIGTTGENIKKKLEGKPAVIEFKTEDESEMNMGIWTTKVVVKAKDGDVDGASRKKGATKKPDDHQNLHTTGSSGQEGTTKKTDGHSPPTGASGGEGTTKKSDDHQNSSPSQQQQVLDTTPAVSKANKGSTKKPVGLTKTLPQSHQQEAPTRSSARLSAKQASTKPNRRAFALTKVPKKFPRSHRRARLTLGTY</sequence>
<feature type="region of interest" description="Disordered" evidence="1">
    <location>
        <begin position="235"/>
        <end position="354"/>
    </location>
</feature>
<dbReference type="Proteomes" id="UP000772434">
    <property type="component" value="Unassembled WGS sequence"/>
</dbReference>
<evidence type="ECO:0000313" key="3">
    <source>
        <dbReference type="EMBL" id="KAF9064821.1"/>
    </source>
</evidence>
<evidence type="ECO:0000256" key="2">
    <source>
        <dbReference type="SAM" id="SignalP"/>
    </source>
</evidence>
<evidence type="ECO:0000313" key="4">
    <source>
        <dbReference type="Proteomes" id="UP000772434"/>
    </source>
</evidence>